<dbReference type="PROSITE" id="PS51898">
    <property type="entry name" value="TYR_RECOMBINASE"/>
    <property type="match status" value="1"/>
</dbReference>
<accession>A0A1M7YQX2</accession>
<proteinExistence type="inferred from homology"/>
<evidence type="ECO:0000256" key="1">
    <source>
        <dbReference type="ARBA" id="ARBA00008857"/>
    </source>
</evidence>
<sequence>MIVLGQVVQDYLLFCEKNRGLSTHSIKAYHCDLKQFISCLGIQTEIYHIDKVALGRFHQHLVSRELNPASIKRKFACIRAMFKWLEQEEILDSNPFYKFHTEIKLPKRLPRNVPRSDLKRMLLQGHSHVKDKVSAHLTHKRQLNHLTKLLSAELMIATGLRVGELASIHMSNIFLAEGKIKILGKGSRERFVFLPEQELRDLIKNYLYARQITEPQTDHLLVNSRGQQASTQFLRKLIRDLSSEAKTQTKVTPHMLRHSAACELLESGLDIRFVQRLLGHSSISTTEIYTHVSDTALQEKLQQAQIRSRIMVK</sequence>
<feature type="domain" description="Core-binding (CB)" evidence="7">
    <location>
        <begin position="2"/>
        <end position="86"/>
    </location>
</feature>
<dbReference type="GO" id="GO:0003677">
    <property type="term" value="F:DNA binding"/>
    <property type="evidence" value="ECO:0007669"/>
    <property type="project" value="UniProtKB-UniRule"/>
</dbReference>
<dbReference type="InterPro" id="IPR013762">
    <property type="entry name" value="Integrase-like_cat_sf"/>
</dbReference>
<dbReference type="PANTHER" id="PTHR30349">
    <property type="entry name" value="PHAGE INTEGRASE-RELATED"/>
    <property type="match status" value="1"/>
</dbReference>
<dbReference type="PANTHER" id="PTHR30349:SF41">
    <property type="entry name" value="INTEGRASE_RECOMBINASE PROTEIN MJ0367-RELATED"/>
    <property type="match status" value="1"/>
</dbReference>
<dbReference type="EMBL" id="FRFG01000009">
    <property type="protein sequence ID" value="SHO54926.1"/>
    <property type="molecule type" value="Genomic_DNA"/>
</dbReference>
<dbReference type="OrthoDB" id="9801717at2"/>
<dbReference type="AlphaFoldDB" id="A0A1M7YQX2"/>
<gene>
    <name evidence="8" type="primary">xerD_1</name>
    <name evidence="8" type="ORF">VQ7734_00645</name>
</gene>
<evidence type="ECO:0000256" key="2">
    <source>
        <dbReference type="ARBA" id="ARBA00022908"/>
    </source>
</evidence>
<dbReference type="Pfam" id="PF02899">
    <property type="entry name" value="Phage_int_SAM_1"/>
    <property type="match status" value="1"/>
</dbReference>
<dbReference type="Pfam" id="PF00589">
    <property type="entry name" value="Phage_integrase"/>
    <property type="match status" value="1"/>
</dbReference>
<evidence type="ECO:0000313" key="8">
    <source>
        <dbReference type="EMBL" id="SHO54926.1"/>
    </source>
</evidence>
<dbReference type="GO" id="GO:0015074">
    <property type="term" value="P:DNA integration"/>
    <property type="evidence" value="ECO:0007669"/>
    <property type="project" value="UniProtKB-KW"/>
</dbReference>
<keyword evidence="3 5" id="KW-0238">DNA-binding</keyword>
<evidence type="ECO:0000256" key="3">
    <source>
        <dbReference type="ARBA" id="ARBA00023125"/>
    </source>
</evidence>
<dbReference type="InterPro" id="IPR004107">
    <property type="entry name" value="Integrase_SAM-like_N"/>
</dbReference>
<dbReference type="RefSeq" id="WP_073579831.1">
    <property type="nucleotide sequence ID" value="NZ_AP024897.1"/>
</dbReference>
<dbReference type="Proteomes" id="UP000184600">
    <property type="component" value="Unassembled WGS sequence"/>
</dbReference>
<keyword evidence="2" id="KW-0229">DNA integration</keyword>
<dbReference type="SUPFAM" id="SSF56349">
    <property type="entry name" value="DNA breaking-rejoining enzymes"/>
    <property type="match status" value="1"/>
</dbReference>
<keyword evidence="9" id="KW-1185">Reference proteome</keyword>
<evidence type="ECO:0000259" key="6">
    <source>
        <dbReference type="PROSITE" id="PS51898"/>
    </source>
</evidence>
<reference evidence="9" key="1">
    <citation type="submission" date="2016-12" db="EMBL/GenBank/DDBJ databases">
        <authorList>
            <person name="Rodrigo-Torres L."/>
            <person name="Arahal R.D."/>
            <person name="Lucena T."/>
        </authorList>
    </citation>
    <scope>NUCLEOTIDE SEQUENCE [LARGE SCALE GENOMIC DNA]</scope>
</reference>
<evidence type="ECO:0000256" key="4">
    <source>
        <dbReference type="ARBA" id="ARBA00023172"/>
    </source>
</evidence>
<dbReference type="InterPro" id="IPR011010">
    <property type="entry name" value="DNA_brk_join_enz"/>
</dbReference>
<name>A0A1M7YQX2_9VIBR</name>
<comment type="similarity">
    <text evidence="1">Belongs to the 'phage' integrase family.</text>
</comment>
<dbReference type="Gene3D" id="1.10.150.130">
    <property type="match status" value="1"/>
</dbReference>
<dbReference type="STRING" id="1117707.VQ7734_00645"/>
<dbReference type="PROSITE" id="PS51900">
    <property type="entry name" value="CB"/>
    <property type="match status" value="1"/>
</dbReference>
<evidence type="ECO:0000313" key="9">
    <source>
        <dbReference type="Proteomes" id="UP000184600"/>
    </source>
</evidence>
<evidence type="ECO:0000256" key="5">
    <source>
        <dbReference type="PROSITE-ProRule" id="PRU01248"/>
    </source>
</evidence>
<feature type="domain" description="Tyr recombinase" evidence="6">
    <location>
        <begin position="108"/>
        <end position="302"/>
    </location>
</feature>
<dbReference type="GO" id="GO:0006310">
    <property type="term" value="P:DNA recombination"/>
    <property type="evidence" value="ECO:0007669"/>
    <property type="project" value="UniProtKB-KW"/>
</dbReference>
<dbReference type="InterPro" id="IPR002104">
    <property type="entry name" value="Integrase_catalytic"/>
</dbReference>
<dbReference type="InterPro" id="IPR050090">
    <property type="entry name" value="Tyrosine_recombinase_XerCD"/>
</dbReference>
<dbReference type="Gene3D" id="1.10.443.10">
    <property type="entry name" value="Intergrase catalytic core"/>
    <property type="match status" value="1"/>
</dbReference>
<dbReference type="InterPro" id="IPR010998">
    <property type="entry name" value="Integrase_recombinase_N"/>
</dbReference>
<organism evidence="8 9">
    <name type="scientific">Vibrio quintilis</name>
    <dbReference type="NCBI Taxonomy" id="1117707"/>
    <lineage>
        <taxon>Bacteria</taxon>
        <taxon>Pseudomonadati</taxon>
        <taxon>Pseudomonadota</taxon>
        <taxon>Gammaproteobacteria</taxon>
        <taxon>Vibrionales</taxon>
        <taxon>Vibrionaceae</taxon>
        <taxon>Vibrio</taxon>
    </lineage>
</organism>
<dbReference type="InterPro" id="IPR044068">
    <property type="entry name" value="CB"/>
</dbReference>
<evidence type="ECO:0000259" key="7">
    <source>
        <dbReference type="PROSITE" id="PS51900"/>
    </source>
</evidence>
<protein>
    <submittedName>
        <fullName evidence="8">Tyrosine recombinase XerD</fullName>
    </submittedName>
</protein>
<keyword evidence="4" id="KW-0233">DNA recombination</keyword>